<dbReference type="KEGG" id="hcu:MUN79_19935"/>
<dbReference type="Proteomes" id="UP000831796">
    <property type="component" value="Chromosome"/>
</dbReference>
<gene>
    <name evidence="1" type="ORF">MUN79_19935</name>
</gene>
<keyword evidence="2" id="KW-1185">Reference proteome</keyword>
<evidence type="ECO:0000313" key="2">
    <source>
        <dbReference type="Proteomes" id="UP000831796"/>
    </source>
</evidence>
<dbReference type="AlphaFoldDB" id="A0A8T9Q4X0"/>
<evidence type="ECO:0000313" key="1">
    <source>
        <dbReference type="EMBL" id="UOQ70928.1"/>
    </source>
</evidence>
<proteinExistence type="predicted"/>
<dbReference type="EMBL" id="CP095046">
    <property type="protein sequence ID" value="UOQ70928.1"/>
    <property type="molecule type" value="Genomic_DNA"/>
</dbReference>
<accession>A0A8T9Q4X0</accession>
<reference evidence="1" key="1">
    <citation type="submission" date="2022-04" db="EMBL/GenBank/DDBJ databases">
        <title>Hymenobacter sp. isolated from the air.</title>
        <authorList>
            <person name="Won M."/>
            <person name="Lee C.-M."/>
            <person name="Woen H.-Y."/>
            <person name="Kwon S.-W."/>
        </authorList>
    </citation>
    <scope>NUCLEOTIDE SEQUENCE</scope>
    <source>
        <strain evidence="1">5116S-3</strain>
    </source>
</reference>
<dbReference type="RefSeq" id="WP_244674341.1">
    <property type="nucleotide sequence ID" value="NZ_CP095046.1"/>
</dbReference>
<sequence length="132" mass="15852">MTLLRIDARAYLGTEMHYTVTADSLHVVDRSWYQDDTTSTRTYARKLTAKERDWLLASFDQLYLSSIQDKYEPASISSLHELSYHVVLYKGKFLRVTDIYKQWVKFFDTFVQRFNRLVPTPYQIYYTAEYFE</sequence>
<name>A0A8T9Q4X0_9BACT</name>
<organism evidence="1 2">
    <name type="scientific">Hymenobacter cellulosilyticus</name>
    <dbReference type="NCBI Taxonomy" id="2932248"/>
    <lineage>
        <taxon>Bacteria</taxon>
        <taxon>Pseudomonadati</taxon>
        <taxon>Bacteroidota</taxon>
        <taxon>Cytophagia</taxon>
        <taxon>Cytophagales</taxon>
        <taxon>Hymenobacteraceae</taxon>
        <taxon>Hymenobacter</taxon>
    </lineage>
</organism>
<protein>
    <submittedName>
        <fullName evidence="1">Uncharacterized protein</fullName>
    </submittedName>
</protein>